<keyword evidence="2" id="KW-1185">Reference proteome</keyword>
<dbReference type="RefSeq" id="WP_416344735.1">
    <property type="nucleotide sequence ID" value="NZ_JALQCY010000004.1"/>
</dbReference>
<gene>
    <name evidence="1" type="ORF">M1843_14070</name>
</gene>
<comment type="caution">
    <text evidence="1">The sequence shown here is derived from an EMBL/GenBank/DDBJ whole genome shotgun (WGS) entry which is preliminary data.</text>
</comment>
<dbReference type="InterPro" id="IPR042257">
    <property type="entry name" value="DGOK_C"/>
</dbReference>
<proteinExistence type="predicted"/>
<dbReference type="CDD" id="cd24012">
    <property type="entry name" value="ASKHA_NBD_KDGal-kinase"/>
    <property type="match status" value="1"/>
</dbReference>
<dbReference type="Pfam" id="PF05035">
    <property type="entry name" value="DGOK"/>
    <property type="match status" value="1"/>
</dbReference>
<evidence type="ECO:0000313" key="2">
    <source>
        <dbReference type="Proteomes" id="UP001651050"/>
    </source>
</evidence>
<organism evidence="1 2">
    <name type="scientific">Isoptericola peretonis</name>
    <dbReference type="NCBI Taxonomy" id="2918523"/>
    <lineage>
        <taxon>Bacteria</taxon>
        <taxon>Bacillati</taxon>
        <taxon>Actinomycetota</taxon>
        <taxon>Actinomycetes</taxon>
        <taxon>Micrococcales</taxon>
        <taxon>Promicromonosporaceae</taxon>
        <taxon>Isoptericola</taxon>
    </lineage>
</organism>
<protein>
    <submittedName>
        <fullName evidence="1">2-dehydro-3-deoxygalactonokinase</fullName>
    </submittedName>
</protein>
<dbReference type="Proteomes" id="UP001651050">
    <property type="component" value="Unassembled WGS sequence"/>
</dbReference>
<dbReference type="InterPro" id="IPR042258">
    <property type="entry name" value="DGOK_N"/>
</dbReference>
<dbReference type="Gene3D" id="3.30.420.300">
    <property type="entry name" value="2-keto-3-deoxy-galactonokinase, substrate binding domain"/>
    <property type="match status" value="1"/>
</dbReference>
<evidence type="ECO:0000313" key="1">
    <source>
        <dbReference type="EMBL" id="MCK9794874.1"/>
    </source>
</evidence>
<reference evidence="1 2" key="1">
    <citation type="submission" date="2022-02" db="EMBL/GenBank/DDBJ databases">
        <title>The car tank lid bacteriome: a reservoir of bacteria with potential in bioremediation of fuel.</title>
        <authorList>
            <person name="Vidal-Verdu A."/>
            <person name="Gomez-Martinez D."/>
            <person name="Latorre-Perez A."/>
            <person name="Pereto J."/>
            <person name="Porcar M."/>
        </authorList>
    </citation>
    <scope>NUCLEOTIDE SEQUENCE [LARGE SCALE GENOMIC DNA]</scope>
    <source>
        <strain evidence="1 2">4D.3</strain>
    </source>
</reference>
<dbReference type="InterPro" id="IPR007729">
    <property type="entry name" value="DGOK"/>
</dbReference>
<dbReference type="Gene3D" id="3.30.420.310">
    <property type="entry name" value="2-keto-3-deoxy-galactonokinase, C-terminal domain"/>
    <property type="match status" value="1"/>
</dbReference>
<dbReference type="EMBL" id="JALQCY010000004">
    <property type="protein sequence ID" value="MCK9794874.1"/>
    <property type="molecule type" value="Genomic_DNA"/>
</dbReference>
<sequence length="350" mass="36586">MADDAPRRDAALVALDWGTTAFRGWLLDGTGRVLDEVRASDGSLRTSAGARTGAERRSAFAAAFARLCGAWLAAHPGLPVVCAGMAGSDHGWADAGYLDVPTHLDRLADHLTPVPATPEDDGARGVVHLVPGLRVPGPDPDVLRGEEVQLLGLLDAHDSGRAVPPAAVVLPGTHSKWVRLDGDRVAGFTTTMTGEVYALLLRDSVLARLADGDPGPEPSRAFDRGLDTEAAHGDDRGLLALLFTARTLVQAGELRPDDVGDYLSGLLVGSEVRHALRASPADDVAVCGAGATVPRYRRALERHGATVRTLDGDVAVRGLWRVAVGAGLVAARPATRPTVAPHIPPPEDQP</sequence>
<accession>A0ABT0J642</accession>
<name>A0ABT0J642_9MICO</name>